<dbReference type="GO" id="GO:0009505">
    <property type="term" value="C:plant-type cell wall"/>
    <property type="evidence" value="ECO:0007669"/>
    <property type="project" value="TreeGrafter"/>
</dbReference>
<evidence type="ECO:0000256" key="3">
    <source>
        <dbReference type="ARBA" id="ARBA00005784"/>
    </source>
</evidence>
<keyword evidence="9" id="KW-1185">Reference proteome</keyword>
<gene>
    <name evidence="8" type="ORF">RJ640_018810</name>
</gene>
<keyword evidence="6" id="KW-0964">Secreted</keyword>
<feature type="compositionally biased region" description="Basic and acidic residues" evidence="7">
    <location>
        <begin position="119"/>
        <end position="136"/>
    </location>
</feature>
<dbReference type="AlphaFoldDB" id="A0AA88UV03"/>
<protein>
    <recommendedName>
        <fullName evidence="6">Pectin acetylesterase</fullName>
        <ecNumber evidence="6">3.1.1.-</ecNumber>
    </recommendedName>
</protein>
<keyword evidence="6" id="KW-0378">Hydrolase</keyword>
<keyword evidence="5 6" id="KW-0961">Cell wall biogenesis/degradation</keyword>
<organism evidence="8 9">
    <name type="scientific">Escallonia rubra</name>
    <dbReference type="NCBI Taxonomy" id="112253"/>
    <lineage>
        <taxon>Eukaryota</taxon>
        <taxon>Viridiplantae</taxon>
        <taxon>Streptophyta</taxon>
        <taxon>Embryophyta</taxon>
        <taxon>Tracheophyta</taxon>
        <taxon>Spermatophyta</taxon>
        <taxon>Magnoliopsida</taxon>
        <taxon>eudicotyledons</taxon>
        <taxon>Gunneridae</taxon>
        <taxon>Pentapetalae</taxon>
        <taxon>asterids</taxon>
        <taxon>campanulids</taxon>
        <taxon>Escalloniales</taxon>
        <taxon>Escalloniaceae</taxon>
        <taxon>Escallonia</taxon>
    </lineage>
</organism>
<comment type="caution">
    <text evidence="8">The sequence shown here is derived from an EMBL/GenBank/DDBJ whole genome shotgun (WGS) entry which is preliminary data.</text>
</comment>
<feature type="region of interest" description="Disordered" evidence="7">
    <location>
        <begin position="119"/>
        <end position="145"/>
    </location>
</feature>
<evidence type="ECO:0000313" key="8">
    <source>
        <dbReference type="EMBL" id="KAK2994828.1"/>
    </source>
</evidence>
<dbReference type="PANTHER" id="PTHR21562">
    <property type="entry name" value="NOTUM-RELATED"/>
    <property type="match status" value="1"/>
</dbReference>
<evidence type="ECO:0000256" key="5">
    <source>
        <dbReference type="ARBA" id="ARBA00023316"/>
    </source>
</evidence>
<evidence type="ECO:0000256" key="1">
    <source>
        <dbReference type="ARBA" id="ARBA00003534"/>
    </source>
</evidence>
<evidence type="ECO:0000256" key="6">
    <source>
        <dbReference type="RuleBase" id="RU363114"/>
    </source>
</evidence>
<evidence type="ECO:0000256" key="7">
    <source>
        <dbReference type="SAM" id="MobiDB-lite"/>
    </source>
</evidence>
<dbReference type="InterPro" id="IPR004963">
    <property type="entry name" value="PAE/NOTUM"/>
</dbReference>
<dbReference type="GO" id="GO:0071555">
    <property type="term" value="P:cell wall organization"/>
    <property type="evidence" value="ECO:0007669"/>
    <property type="project" value="UniProtKB-KW"/>
</dbReference>
<name>A0AA88UV03_9ASTE</name>
<proteinExistence type="inferred from homology"/>
<accession>A0AA88UV03</accession>
<reference evidence="8" key="1">
    <citation type="submission" date="2022-12" db="EMBL/GenBank/DDBJ databases">
        <title>Draft genome assemblies for two species of Escallonia (Escalloniales).</title>
        <authorList>
            <person name="Chanderbali A."/>
            <person name="Dervinis C."/>
            <person name="Anghel I."/>
            <person name="Soltis D."/>
            <person name="Soltis P."/>
            <person name="Zapata F."/>
        </authorList>
    </citation>
    <scope>NUCLEOTIDE SEQUENCE</scope>
    <source>
        <strain evidence="8">UCBG92.1500</strain>
        <tissue evidence="8">Leaf</tissue>
    </source>
</reference>
<comment type="function">
    <text evidence="1 6">Hydrolyzes acetyl esters in homogalacturonan regions of pectin. In type I primary cell wall, galacturonic acid residues of pectin can be acetylated at the O-2 and O-3 positions. Decreasing the degree of acetylation of pectin gels in vitro alters their physical properties.</text>
</comment>
<comment type="similarity">
    <text evidence="3 6">Belongs to the pectinacetylesterase family.</text>
</comment>
<sequence length="528" mass="60046">MEQFVRMGFHQLTILTRKLEMDRTVGWFIWRIFVRYCDGSSFTGDVEEVDPVIASNRRRDFLPKEYWVQSWEEDEFTNEDCEHLKEETLMQDENEFHISEAKETEETKAEQEFKAFKASENDKLTNGEEPVEKIEESENTDGDNNAQYEEMEDESIDKDVRVHGGQNVNNSGMTFDVSLREENVVGSFPLYSISNFEEESNDYFLVAKNDVIVPQEYAAKRSAANLPPSCTSKMEPTLCFYAQYVVPQIQIPLFILNSAYDTYQAVKNLAANIAFPSLSLHDFTGSKFISRFARKPFQLEAKSIRKKALLTGCSAGGLASILHCDNFRDLMPATARVKCASDAGFFLHAHSLSLYPVAITFFSLCLLAECFYAQYVVPQIQTPLFILNPAYDTYQIQHILTPRPADDPGLSFQRCSLNYEKCSPRQTIALKDFRLEFIITLARLGTCSSRGLFINSCFAHCQSTDGKKWYGDFAEKLGNKRSAANLPPSCTSKMELTLCFYAQYVVPQIQTPLFILNSAYGTYQVCSS</sequence>
<dbReference type="Proteomes" id="UP001187471">
    <property type="component" value="Unassembled WGS sequence"/>
</dbReference>
<dbReference type="Pfam" id="PF03283">
    <property type="entry name" value="PAE"/>
    <property type="match status" value="4"/>
</dbReference>
<evidence type="ECO:0000256" key="2">
    <source>
        <dbReference type="ARBA" id="ARBA00004191"/>
    </source>
</evidence>
<comment type="subcellular location">
    <subcellularLocation>
        <location evidence="2 6">Secreted</location>
        <location evidence="2 6">Cell wall</location>
    </subcellularLocation>
</comment>
<dbReference type="EC" id="3.1.1.-" evidence="6"/>
<evidence type="ECO:0000256" key="4">
    <source>
        <dbReference type="ARBA" id="ARBA00022512"/>
    </source>
</evidence>
<keyword evidence="4 6" id="KW-0134">Cell wall</keyword>
<dbReference type="GO" id="GO:0052793">
    <property type="term" value="F:pectin acetylesterase activity"/>
    <property type="evidence" value="ECO:0007669"/>
    <property type="project" value="TreeGrafter"/>
</dbReference>
<dbReference type="PANTHER" id="PTHR21562:SF67">
    <property type="entry name" value="PECTIN ACETYLESTERASE"/>
    <property type="match status" value="1"/>
</dbReference>
<dbReference type="EMBL" id="JAVXUO010000168">
    <property type="protein sequence ID" value="KAK2994828.1"/>
    <property type="molecule type" value="Genomic_DNA"/>
</dbReference>
<evidence type="ECO:0000313" key="9">
    <source>
        <dbReference type="Proteomes" id="UP001187471"/>
    </source>
</evidence>